<dbReference type="InterPro" id="IPR015424">
    <property type="entry name" value="PyrdxlP-dep_Trfase"/>
</dbReference>
<comment type="caution">
    <text evidence="1">The sequence shown here is derived from an EMBL/GenBank/DDBJ whole genome shotgun (WGS) entry which is preliminary data.</text>
</comment>
<accession>X0YKJ3</accession>
<organism evidence="1">
    <name type="scientific">marine sediment metagenome</name>
    <dbReference type="NCBI Taxonomy" id="412755"/>
    <lineage>
        <taxon>unclassified sequences</taxon>
        <taxon>metagenomes</taxon>
        <taxon>ecological metagenomes</taxon>
    </lineage>
</organism>
<dbReference type="GO" id="GO:0030170">
    <property type="term" value="F:pyridoxal phosphate binding"/>
    <property type="evidence" value="ECO:0007669"/>
    <property type="project" value="TreeGrafter"/>
</dbReference>
<dbReference type="GO" id="GO:0000271">
    <property type="term" value="P:polysaccharide biosynthetic process"/>
    <property type="evidence" value="ECO:0007669"/>
    <property type="project" value="TreeGrafter"/>
</dbReference>
<dbReference type="InterPro" id="IPR000653">
    <property type="entry name" value="DegT/StrS_aminotransferase"/>
</dbReference>
<sequence>MPKEIKNPSKYLGNELKYLEMVLQAESWSATGGSWNQALEQAFAKKFGVRYAVALNSGTSTLHAALEAAGVGPGDEVISPAITVIMDTTATIHANAVPVYADIDPQTFTIDPKDIEKKITSRTKAIIPVSIYGLPPDMDPIMGIAKKYNLIVIEDNAQCFLSTYKGKLAGTIGHMASYSFENTKHISCGEGGMIITNNEKYAEMVRKIGGHGFKNLKADEGRIRLNQDVFQNPNYKRHDKIGWNYRLPEFNAAVALAQLERIDELVEMRVKSARLFIEVMLECDYLIPQKVPQGYTNSYYTLGVIYEGEKSIGTKWEDFRKEYIKNGGDGIYGAWSVPYLEPVIIERKYVRRYPEIYSDINYEKGLCPIAEYVQPKIMQFKTNYRDIKLAEEKANILYKVIKKLINR</sequence>
<dbReference type="CDD" id="cd00616">
    <property type="entry name" value="AHBA_syn"/>
    <property type="match status" value="1"/>
</dbReference>
<reference evidence="1" key="1">
    <citation type="journal article" date="2014" name="Front. Microbiol.">
        <title>High frequency of phylogenetically diverse reductive dehalogenase-homologous genes in deep subseafloor sedimentary metagenomes.</title>
        <authorList>
            <person name="Kawai M."/>
            <person name="Futagami T."/>
            <person name="Toyoda A."/>
            <person name="Takaki Y."/>
            <person name="Nishi S."/>
            <person name="Hori S."/>
            <person name="Arai W."/>
            <person name="Tsubouchi T."/>
            <person name="Morono Y."/>
            <person name="Uchiyama I."/>
            <person name="Ito T."/>
            <person name="Fujiyama A."/>
            <person name="Inagaki F."/>
            <person name="Takami H."/>
        </authorList>
    </citation>
    <scope>NUCLEOTIDE SEQUENCE</scope>
    <source>
        <strain evidence="1">Expedition CK06-06</strain>
    </source>
</reference>
<dbReference type="InterPro" id="IPR015422">
    <property type="entry name" value="PyrdxlP-dep_Trfase_small"/>
</dbReference>
<dbReference type="AlphaFoldDB" id="X0YKJ3"/>
<gene>
    <name evidence="1" type="ORF">S01H4_16753</name>
</gene>
<dbReference type="SUPFAM" id="SSF53383">
    <property type="entry name" value="PLP-dependent transferases"/>
    <property type="match status" value="1"/>
</dbReference>
<dbReference type="InterPro" id="IPR015421">
    <property type="entry name" value="PyrdxlP-dep_Trfase_major"/>
</dbReference>
<dbReference type="PANTHER" id="PTHR30244">
    <property type="entry name" value="TRANSAMINASE"/>
    <property type="match status" value="1"/>
</dbReference>
<dbReference type="Gene3D" id="3.90.1150.10">
    <property type="entry name" value="Aspartate Aminotransferase, domain 1"/>
    <property type="match status" value="1"/>
</dbReference>
<protein>
    <recommendedName>
        <fullName evidence="2">DegT/DnrJ/EryC1/StrS family aminotransferase</fullName>
    </recommendedName>
</protein>
<dbReference type="PANTHER" id="PTHR30244:SF34">
    <property type="entry name" value="DTDP-4-AMINO-4,6-DIDEOXYGALACTOSE TRANSAMINASE"/>
    <property type="match status" value="1"/>
</dbReference>
<dbReference type="Pfam" id="PF01041">
    <property type="entry name" value="DegT_DnrJ_EryC1"/>
    <property type="match status" value="1"/>
</dbReference>
<evidence type="ECO:0008006" key="2">
    <source>
        <dbReference type="Google" id="ProtNLM"/>
    </source>
</evidence>
<name>X0YKJ3_9ZZZZ</name>
<evidence type="ECO:0000313" key="1">
    <source>
        <dbReference type="EMBL" id="GAG56684.1"/>
    </source>
</evidence>
<dbReference type="EMBL" id="BART01007355">
    <property type="protein sequence ID" value="GAG56684.1"/>
    <property type="molecule type" value="Genomic_DNA"/>
</dbReference>
<proteinExistence type="predicted"/>
<dbReference type="GO" id="GO:0008483">
    <property type="term" value="F:transaminase activity"/>
    <property type="evidence" value="ECO:0007669"/>
    <property type="project" value="TreeGrafter"/>
</dbReference>
<dbReference type="Gene3D" id="3.40.640.10">
    <property type="entry name" value="Type I PLP-dependent aspartate aminotransferase-like (Major domain)"/>
    <property type="match status" value="1"/>
</dbReference>